<dbReference type="InterPro" id="IPR013520">
    <property type="entry name" value="Ribonucl_H"/>
</dbReference>
<dbReference type="EMBL" id="KB445795">
    <property type="protein sequence ID" value="EMD38611.1"/>
    <property type="molecule type" value="Genomic_DNA"/>
</dbReference>
<dbReference type="HOGENOM" id="CLU_037266_1_0_1"/>
<reference evidence="5 6" key="1">
    <citation type="journal article" date="2012" name="Proc. Natl. Acad. Sci. U.S.A.">
        <title>Comparative genomics of Ceriporiopsis subvermispora and Phanerochaete chrysosporium provide insight into selective ligninolysis.</title>
        <authorList>
            <person name="Fernandez-Fueyo E."/>
            <person name="Ruiz-Duenas F.J."/>
            <person name="Ferreira P."/>
            <person name="Floudas D."/>
            <person name="Hibbett D.S."/>
            <person name="Canessa P."/>
            <person name="Larrondo L.F."/>
            <person name="James T.Y."/>
            <person name="Seelenfreund D."/>
            <person name="Lobos S."/>
            <person name="Polanco R."/>
            <person name="Tello M."/>
            <person name="Honda Y."/>
            <person name="Watanabe T."/>
            <person name="Watanabe T."/>
            <person name="Ryu J.S."/>
            <person name="Kubicek C.P."/>
            <person name="Schmoll M."/>
            <person name="Gaskell J."/>
            <person name="Hammel K.E."/>
            <person name="St John F.J."/>
            <person name="Vanden Wymelenberg A."/>
            <person name="Sabat G."/>
            <person name="Splinter BonDurant S."/>
            <person name="Syed K."/>
            <person name="Yadav J.S."/>
            <person name="Doddapaneni H."/>
            <person name="Subramanian V."/>
            <person name="Lavin J.L."/>
            <person name="Oguiza J.A."/>
            <person name="Perez G."/>
            <person name="Pisabarro A.G."/>
            <person name="Ramirez L."/>
            <person name="Santoyo F."/>
            <person name="Master E."/>
            <person name="Coutinho P.M."/>
            <person name="Henrissat B."/>
            <person name="Lombard V."/>
            <person name="Magnuson J.K."/>
            <person name="Kuees U."/>
            <person name="Hori C."/>
            <person name="Igarashi K."/>
            <person name="Samejima M."/>
            <person name="Held B.W."/>
            <person name="Barry K.W."/>
            <person name="LaButti K.M."/>
            <person name="Lapidus A."/>
            <person name="Lindquist E.A."/>
            <person name="Lucas S.M."/>
            <person name="Riley R."/>
            <person name="Salamov A.A."/>
            <person name="Hoffmeister D."/>
            <person name="Schwenk D."/>
            <person name="Hadar Y."/>
            <person name="Yarden O."/>
            <person name="de Vries R.P."/>
            <person name="Wiebenga A."/>
            <person name="Stenlid J."/>
            <person name="Eastwood D."/>
            <person name="Grigoriev I.V."/>
            <person name="Berka R.M."/>
            <person name="Blanchette R.A."/>
            <person name="Kersten P."/>
            <person name="Martinez A.T."/>
            <person name="Vicuna R."/>
            <person name="Cullen D."/>
        </authorList>
    </citation>
    <scope>NUCLEOTIDE SEQUENCE [LARGE SCALE GENOMIC DNA]</scope>
    <source>
        <strain evidence="5 6">B</strain>
    </source>
</reference>
<dbReference type="Gene3D" id="3.30.420.10">
    <property type="entry name" value="Ribonuclease H-like superfamily/Ribonuclease H"/>
    <property type="match status" value="1"/>
</dbReference>
<feature type="domain" description="Exonuclease" evidence="4">
    <location>
        <begin position="12"/>
        <end position="238"/>
    </location>
</feature>
<evidence type="ECO:0000256" key="1">
    <source>
        <dbReference type="ARBA" id="ARBA00022722"/>
    </source>
</evidence>
<dbReference type="InterPro" id="IPR012337">
    <property type="entry name" value="RNaseH-like_sf"/>
</dbReference>
<dbReference type="Pfam" id="PF00929">
    <property type="entry name" value="RNase_T"/>
    <property type="match status" value="1"/>
</dbReference>
<evidence type="ECO:0000256" key="2">
    <source>
        <dbReference type="ARBA" id="ARBA00022801"/>
    </source>
</evidence>
<accession>M2RIH9</accession>
<dbReference type="CDD" id="cd06133">
    <property type="entry name" value="ERI-1_3'hExo_like"/>
    <property type="match status" value="1"/>
</dbReference>
<dbReference type="PANTHER" id="PTHR23044:SF61">
    <property type="entry name" value="3'-5' EXORIBONUCLEASE 1-RELATED"/>
    <property type="match status" value="1"/>
</dbReference>
<keyword evidence="2" id="KW-0378">Hydrolase</keyword>
<dbReference type="STRING" id="914234.M2RIH9"/>
<dbReference type="PANTHER" id="PTHR23044">
    <property type="entry name" value="3'-5' EXONUCLEASE ERI1-RELATED"/>
    <property type="match status" value="1"/>
</dbReference>
<keyword evidence="1" id="KW-0540">Nuclease</keyword>
<evidence type="ECO:0000256" key="3">
    <source>
        <dbReference type="ARBA" id="ARBA00022839"/>
    </source>
</evidence>
<dbReference type="SMART" id="SM00479">
    <property type="entry name" value="EXOIII"/>
    <property type="match status" value="1"/>
</dbReference>
<evidence type="ECO:0000313" key="6">
    <source>
        <dbReference type="Proteomes" id="UP000016930"/>
    </source>
</evidence>
<dbReference type="InterPro" id="IPR051274">
    <property type="entry name" value="3-5_Exoribonuclease"/>
</dbReference>
<dbReference type="InterPro" id="IPR036397">
    <property type="entry name" value="RNaseH_sf"/>
</dbReference>
<dbReference type="GO" id="GO:0000175">
    <property type="term" value="F:3'-5'-RNA exonuclease activity"/>
    <property type="evidence" value="ECO:0007669"/>
    <property type="project" value="InterPro"/>
</dbReference>
<gene>
    <name evidence="5" type="ORF">CERSUDRAFT_113791</name>
</gene>
<dbReference type="OrthoDB" id="448399at2759"/>
<organism evidence="5 6">
    <name type="scientific">Ceriporiopsis subvermispora (strain B)</name>
    <name type="common">White-rot fungus</name>
    <name type="synonym">Gelatoporia subvermispora</name>
    <dbReference type="NCBI Taxonomy" id="914234"/>
    <lineage>
        <taxon>Eukaryota</taxon>
        <taxon>Fungi</taxon>
        <taxon>Dikarya</taxon>
        <taxon>Basidiomycota</taxon>
        <taxon>Agaricomycotina</taxon>
        <taxon>Agaricomycetes</taxon>
        <taxon>Polyporales</taxon>
        <taxon>Gelatoporiaceae</taxon>
        <taxon>Gelatoporia</taxon>
    </lineage>
</organism>
<sequence length="266" mass="30711">MSYEVAEQEYEAFLVFDVESTCIKGGQFDYPNEIIEWPVCLMRRKDRDGTGRAEMLEIVDEFRSFVKPTRNPQLSEFCTNLTGITQEQIDAAPTFTEMLGEFSLWLDRKGLIDSHSGEHRIRFCWCCDGDHDISDFVTKQCFISKIPLPAWIQGRFINVRRMVYGWYAGMLHNASRCRDMREGSNAPQLPYSLPEPLTIPRQLETLQLPPFQGRQHSGIDDARNISRILAELSKRGIDLEPNAVIRARRWPWMGPDGTILKEMLFG</sequence>
<dbReference type="GO" id="GO:0003676">
    <property type="term" value="F:nucleic acid binding"/>
    <property type="evidence" value="ECO:0007669"/>
    <property type="project" value="InterPro"/>
</dbReference>
<dbReference type="Proteomes" id="UP000016930">
    <property type="component" value="Unassembled WGS sequence"/>
</dbReference>
<dbReference type="SUPFAM" id="SSF53098">
    <property type="entry name" value="Ribonuclease H-like"/>
    <property type="match status" value="1"/>
</dbReference>
<dbReference type="AlphaFoldDB" id="M2RIH9"/>
<keyword evidence="6" id="KW-1185">Reference proteome</keyword>
<keyword evidence="3" id="KW-0269">Exonuclease</keyword>
<name>M2RIH9_CERS8</name>
<dbReference type="InterPro" id="IPR047201">
    <property type="entry name" value="ERI-1_3'hExo-like"/>
</dbReference>
<proteinExistence type="predicted"/>
<evidence type="ECO:0000259" key="4">
    <source>
        <dbReference type="SMART" id="SM00479"/>
    </source>
</evidence>
<protein>
    <recommendedName>
        <fullName evidence="4">Exonuclease domain-containing protein</fullName>
    </recommendedName>
</protein>
<evidence type="ECO:0000313" key="5">
    <source>
        <dbReference type="EMBL" id="EMD38611.1"/>
    </source>
</evidence>